<dbReference type="PANTHER" id="PTHR33171:SF17">
    <property type="entry name" value="LARA-LIKE N-TERMINAL DOMAIN-CONTAINING PROTEIN"/>
    <property type="match status" value="1"/>
</dbReference>
<dbReference type="InterPro" id="IPR048520">
    <property type="entry name" value="LarA_C"/>
</dbReference>
<dbReference type="Gene3D" id="3.40.50.11440">
    <property type="match status" value="1"/>
</dbReference>
<feature type="domain" description="LarA-like N-terminal" evidence="1">
    <location>
        <begin position="10"/>
        <end position="202"/>
    </location>
</feature>
<evidence type="ECO:0000259" key="2">
    <source>
        <dbReference type="Pfam" id="PF21113"/>
    </source>
</evidence>
<dbReference type="EMBL" id="QMQB01000028">
    <property type="protein sequence ID" value="RLE14644.1"/>
    <property type="molecule type" value="Genomic_DNA"/>
</dbReference>
<feature type="domain" description="Lactate racemase C-terminal" evidence="2">
    <location>
        <begin position="278"/>
        <end position="412"/>
    </location>
</feature>
<evidence type="ECO:0000259" key="1">
    <source>
        <dbReference type="Pfam" id="PF09861"/>
    </source>
</evidence>
<dbReference type="GO" id="GO:0050043">
    <property type="term" value="F:lactate racemase activity"/>
    <property type="evidence" value="ECO:0007669"/>
    <property type="project" value="InterPro"/>
</dbReference>
<evidence type="ECO:0000313" key="4">
    <source>
        <dbReference type="Proteomes" id="UP000267654"/>
    </source>
</evidence>
<dbReference type="Pfam" id="PF21113">
    <property type="entry name" value="LarA_C"/>
    <property type="match status" value="1"/>
</dbReference>
<name>A0A662DFN0_UNCAE</name>
<dbReference type="NCBIfam" id="NF033504">
    <property type="entry name" value="Ni_dep_LarA"/>
    <property type="match status" value="1"/>
</dbReference>
<gene>
    <name evidence="3" type="primary">larA</name>
    <name evidence="3" type="ORF">DRI96_01120</name>
</gene>
<sequence length="428" mass="47803">MDKMQISIPYGDKKISFAIPRKNMGEIISPRKVDSVKNVNEEINRALDNPVGSGKIEDLVSKDTKVLLIADDLTRKTPVARIIPVLIQRFIKKGIKKENIKILIALGTHRPMTEEEISMRFGQDITSRFKIINHSLDTADLLDFGFTKNGTFIQVNKLVKWADFILGIGAIIPHHLCGFSGGAKIIQPGICGSDTTAQTHLLGVRWSRSLLGEVENVVREEMEEIALKAGMRHIFNVVLNTEGGIVKAFFGDYKMAFREGVKAAKNVYGVNFNFRVPVVIAGSYPCNIDFWQAHKALYSADMVCEEKGSIVVVTPCPEGISPVHQEITTYAFLPAREIEQKIDKKELTDYVGAALALAWAKVREHKRILIVSEGIDKKKADKLGFIYHKNVEDALKDCLNYHGEDAKISVLTHAPETIPYLQKNNRHA</sequence>
<dbReference type="Pfam" id="PF09861">
    <property type="entry name" value="Lar_N"/>
    <property type="match status" value="1"/>
</dbReference>
<proteinExistence type="predicted"/>
<dbReference type="InterPro" id="IPR018657">
    <property type="entry name" value="LarA-like_N"/>
</dbReference>
<dbReference type="InterPro" id="IPR043166">
    <property type="entry name" value="LarA-like_C"/>
</dbReference>
<comment type="caution">
    <text evidence="3">The sequence shown here is derived from an EMBL/GenBank/DDBJ whole genome shotgun (WGS) entry which is preliminary data.</text>
</comment>
<protein>
    <submittedName>
        <fullName evidence="3">Nickel-dependent lactate racemase</fullName>
    </submittedName>
</protein>
<evidence type="ECO:0000313" key="3">
    <source>
        <dbReference type="EMBL" id="RLE14644.1"/>
    </source>
</evidence>
<dbReference type="AlphaFoldDB" id="A0A662DFN0"/>
<reference evidence="3 4" key="1">
    <citation type="submission" date="2018-06" db="EMBL/GenBank/DDBJ databases">
        <title>Extensive metabolic versatility and redundancy in microbially diverse, dynamic hydrothermal sediments.</title>
        <authorList>
            <person name="Dombrowski N."/>
            <person name="Teske A."/>
            <person name="Baker B.J."/>
        </authorList>
    </citation>
    <scope>NUCLEOTIDE SEQUENCE [LARGE SCALE GENOMIC DNA]</scope>
    <source>
        <strain evidence="3">B19_G9</strain>
    </source>
</reference>
<dbReference type="Gene3D" id="3.90.226.30">
    <property type="match status" value="1"/>
</dbReference>
<dbReference type="InterPro" id="IPR047926">
    <property type="entry name" value="Ni_dep_LarA"/>
</dbReference>
<organism evidence="3 4">
    <name type="scientific">Aerophobetes bacterium</name>
    <dbReference type="NCBI Taxonomy" id="2030807"/>
    <lineage>
        <taxon>Bacteria</taxon>
        <taxon>Candidatus Aerophobota</taxon>
    </lineage>
</organism>
<accession>A0A662DFN0</accession>
<dbReference type="PANTHER" id="PTHR33171">
    <property type="entry name" value="LAR_N DOMAIN-CONTAINING PROTEIN"/>
    <property type="match status" value="1"/>
</dbReference>
<dbReference type="InterPro" id="IPR048068">
    <property type="entry name" value="LarA-like"/>
</dbReference>
<dbReference type="Proteomes" id="UP000267654">
    <property type="component" value="Unassembled WGS sequence"/>
</dbReference>